<comment type="caution">
    <text evidence="2">The sequence shown here is derived from an EMBL/GenBank/DDBJ whole genome shotgun (WGS) entry which is preliminary data.</text>
</comment>
<sequence length="271" mass="28107">MQKRTLPRHAHGTGWAHPYATGPFGPFLYADGGDGDGSGSDSGDSDDGGSDDDAGDDAGGAGDDDTGGDDTDASGQDDKATPKPKAPARKSGDEDPAATIARLQKELKAANADAAKARTTAKKTAADEARSEIVKELGKALGLIKDDDKEQVPPDPAKLTAEIERATAAHRDTARELAVYRGAAKHGADPGALTDSRKFLDSIKHLDPTEDGFSKKVSDAIKKAVEDDAKFKTGPAAPDRTSSDFNGGGGSSSEPQTIDEIRAARRKRRAG</sequence>
<evidence type="ECO:0000313" key="3">
    <source>
        <dbReference type="Proteomes" id="UP000621386"/>
    </source>
</evidence>
<evidence type="ECO:0000313" key="2">
    <source>
        <dbReference type="EMBL" id="MBL1107990.1"/>
    </source>
</evidence>
<protein>
    <recommendedName>
        <fullName evidence="4">Scaffolding protein</fullName>
    </recommendedName>
</protein>
<proteinExistence type="predicted"/>
<keyword evidence="3" id="KW-1185">Reference proteome</keyword>
<name>A0ABS1P6J4_9ACTN</name>
<dbReference type="EMBL" id="JAERRH010000010">
    <property type="protein sequence ID" value="MBL1107990.1"/>
    <property type="molecule type" value="Genomic_DNA"/>
</dbReference>
<feature type="compositionally biased region" description="Acidic residues" evidence="1">
    <location>
        <begin position="43"/>
        <end position="72"/>
    </location>
</feature>
<evidence type="ECO:0000256" key="1">
    <source>
        <dbReference type="SAM" id="MobiDB-lite"/>
    </source>
</evidence>
<gene>
    <name evidence="2" type="ORF">JK361_25950</name>
</gene>
<dbReference type="Proteomes" id="UP000621386">
    <property type="component" value="Unassembled WGS sequence"/>
</dbReference>
<organism evidence="2 3">
    <name type="scientific">Streptomyces musisoli</name>
    <dbReference type="NCBI Taxonomy" id="2802280"/>
    <lineage>
        <taxon>Bacteria</taxon>
        <taxon>Bacillati</taxon>
        <taxon>Actinomycetota</taxon>
        <taxon>Actinomycetes</taxon>
        <taxon>Kitasatosporales</taxon>
        <taxon>Streptomycetaceae</taxon>
        <taxon>Streptomyces</taxon>
    </lineage>
</organism>
<reference evidence="2 3" key="1">
    <citation type="submission" date="2021-01" db="EMBL/GenBank/DDBJ databases">
        <title>WGS of actinomycetes isolated from Thailand.</title>
        <authorList>
            <person name="Thawai C."/>
        </authorList>
    </citation>
    <scope>NUCLEOTIDE SEQUENCE [LARGE SCALE GENOMIC DNA]</scope>
    <source>
        <strain evidence="2 3">CH5-8</strain>
    </source>
</reference>
<feature type="region of interest" description="Disordered" evidence="1">
    <location>
        <begin position="226"/>
        <end position="271"/>
    </location>
</feature>
<dbReference type="RefSeq" id="WP_201822242.1">
    <property type="nucleotide sequence ID" value="NZ_JAERRH010000010.1"/>
</dbReference>
<feature type="compositionally biased region" description="Low complexity" evidence="1">
    <location>
        <begin position="109"/>
        <end position="118"/>
    </location>
</feature>
<feature type="region of interest" description="Disordered" evidence="1">
    <location>
        <begin position="1"/>
        <end position="128"/>
    </location>
</feature>
<evidence type="ECO:0008006" key="4">
    <source>
        <dbReference type="Google" id="ProtNLM"/>
    </source>
</evidence>
<feature type="compositionally biased region" description="Basic residues" evidence="1">
    <location>
        <begin position="1"/>
        <end position="11"/>
    </location>
</feature>
<accession>A0ABS1P6J4</accession>